<organism evidence="6 7">
    <name type="scientific">Eutypa lata (strain UCR-EL1)</name>
    <name type="common">Grapevine dieback disease fungus</name>
    <name type="synonym">Eutypa armeniacae</name>
    <dbReference type="NCBI Taxonomy" id="1287681"/>
    <lineage>
        <taxon>Eukaryota</taxon>
        <taxon>Fungi</taxon>
        <taxon>Dikarya</taxon>
        <taxon>Ascomycota</taxon>
        <taxon>Pezizomycotina</taxon>
        <taxon>Sordariomycetes</taxon>
        <taxon>Xylariomycetidae</taxon>
        <taxon>Xylariales</taxon>
        <taxon>Diatrypaceae</taxon>
        <taxon>Eutypa</taxon>
    </lineage>
</organism>
<dbReference type="KEGG" id="ela:UCREL1_4561"/>
<dbReference type="PROSITE" id="PS51635">
    <property type="entry name" value="PNPLA"/>
    <property type="match status" value="1"/>
</dbReference>
<dbReference type="OMA" id="WTWFELA"/>
<dbReference type="AlphaFoldDB" id="M7SPN5"/>
<proteinExistence type="predicted"/>
<gene>
    <name evidence="6" type="ORF">UCREL1_4561</name>
</gene>
<dbReference type="GO" id="GO:0016042">
    <property type="term" value="P:lipid catabolic process"/>
    <property type="evidence" value="ECO:0007669"/>
    <property type="project" value="UniProtKB-UniRule"/>
</dbReference>
<reference evidence="7" key="1">
    <citation type="journal article" date="2013" name="Genome Announc.">
        <title>Draft genome sequence of the grapevine dieback fungus Eutypa lata UCR-EL1.</title>
        <authorList>
            <person name="Blanco-Ulate B."/>
            <person name="Rolshausen P.E."/>
            <person name="Cantu D."/>
        </authorList>
    </citation>
    <scope>NUCLEOTIDE SEQUENCE [LARGE SCALE GENOMIC DNA]</scope>
    <source>
        <strain evidence="7">UCR-EL1</strain>
    </source>
</reference>
<feature type="short sequence motif" description="GXSXG" evidence="4">
    <location>
        <begin position="194"/>
        <end position="198"/>
    </location>
</feature>
<dbReference type="PANTHER" id="PTHR24185">
    <property type="entry name" value="CALCIUM-INDEPENDENT PHOSPHOLIPASE A2-GAMMA"/>
    <property type="match status" value="1"/>
</dbReference>
<keyword evidence="3 4" id="KW-0443">Lipid metabolism</keyword>
<feature type="domain" description="PNPLA" evidence="5">
    <location>
        <begin position="156"/>
        <end position="358"/>
    </location>
</feature>
<keyword evidence="7" id="KW-1185">Reference proteome</keyword>
<evidence type="ECO:0000256" key="1">
    <source>
        <dbReference type="ARBA" id="ARBA00022801"/>
    </source>
</evidence>
<dbReference type="EMBL" id="KB706241">
    <property type="protein sequence ID" value="EMR68414.1"/>
    <property type="molecule type" value="Genomic_DNA"/>
</dbReference>
<dbReference type="Pfam" id="PF01734">
    <property type="entry name" value="Patatin"/>
    <property type="match status" value="1"/>
</dbReference>
<protein>
    <recommendedName>
        <fullName evidence="5">PNPLA domain-containing protein</fullName>
    </recommendedName>
</protein>
<dbReference type="STRING" id="1287681.M7SPN5"/>
<dbReference type="PANTHER" id="PTHR24185:SF1">
    <property type="entry name" value="CALCIUM-INDEPENDENT PHOSPHOLIPASE A2-GAMMA"/>
    <property type="match status" value="1"/>
</dbReference>
<dbReference type="eggNOG" id="KOG4231">
    <property type="taxonomic scope" value="Eukaryota"/>
</dbReference>
<evidence type="ECO:0000256" key="4">
    <source>
        <dbReference type="PROSITE-ProRule" id="PRU01161"/>
    </source>
</evidence>
<keyword evidence="1 4" id="KW-0378">Hydrolase</keyword>
<dbReference type="Proteomes" id="UP000012174">
    <property type="component" value="Unassembled WGS sequence"/>
</dbReference>
<dbReference type="InterPro" id="IPR016035">
    <property type="entry name" value="Acyl_Trfase/lysoPLipase"/>
</dbReference>
<evidence type="ECO:0000313" key="6">
    <source>
        <dbReference type="EMBL" id="EMR68414.1"/>
    </source>
</evidence>
<dbReference type="InterPro" id="IPR002641">
    <property type="entry name" value="PNPLA_dom"/>
</dbReference>
<feature type="active site" description="Nucleophile" evidence="4">
    <location>
        <position position="196"/>
    </location>
</feature>
<name>M7SPN5_EUTLA</name>
<feature type="active site" description="Proton acceptor" evidence="4">
    <location>
        <position position="345"/>
    </location>
</feature>
<dbReference type="Gene3D" id="3.40.1090.10">
    <property type="entry name" value="Cytosolic phospholipase A2 catalytic domain"/>
    <property type="match status" value="1"/>
</dbReference>
<dbReference type="OrthoDB" id="1658288at2759"/>
<dbReference type="SUPFAM" id="SSF52151">
    <property type="entry name" value="FabD/lysophospholipase-like"/>
    <property type="match status" value="1"/>
</dbReference>
<evidence type="ECO:0000259" key="5">
    <source>
        <dbReference type="PROSITE" id="PS51635"/>
    </source>
</evidence>
<dbReference type="GO" id="GO:0046486">
    <property type="term" value="P:glycerolipid metabolic process"/>
    <property type="evidence" value="ECO:0007669"/>
    <property type="project" value="UniProtKB-ARBA"/>
</dbReference>
<sequence>MSPHDQVKNLPTLPDEDDQINYSVWFKTPALDPETVERIHSVQLVAESHDQGYCDDPDAGNWTWFELAIMENDEAISPRVKDGIELTWVSHKNRFTEGEKPLEYGQVVSNVQAVQDVFQEVNSSLLVDFLQISGIPDGLFRAEMINTSNDRPLRVLSLDGGGVRGIAALMLLKAVMDEAAPGKKPCEVFDIIGGTSTGGFIALMLGRLRMSIDDCMRKYKDFMGVVFPTKAGWRKKGSLLWSGAQWDASDLEKVIKAVVAETLGGDPETVQLLDEESEKSSCKVFVMAINQTGSNNHAPILFRSYTNPLEGSEIPSIKLWEAARATSAAPSYFTPLKVGDYTFLDGGLQANNPLGWLWNEVLSVYGPARNTACMLSIGTGIPLSKAVAGVRNVAGFARDMAGIATNTEVTNILFRSLVNAFAPRPMAKKYWRFNVGDGLPDWVEEDGVWKWTLLGERQEEERGELDDTAAIPKTEQKAAEYLDLPAAKKLIGECAACLRV</sequence>
<evidence type="ECO:0000256" key="2">
    <source>
        <dbReference type="ARBA" id="ARBA00022963"/>
    </source>
</evidence>
<keyword evidence="2 4" id="KW-0442">Lipid degradation</keyword>
<dbReference type="GO" id="GO:0047499">
    <property type="term" value="F:calcium-independent phospholipase A2 activity"/>
    <property type="evidence" value="ECO:0007669"/>
    <property type="project" value="TreeGrafter"/>
</dbReference>
<dbReference type="GO" id="GO:0019369">
    <property type="term" value="P:arachidonate metabolic process"/>
    <property type="evidence" value="ECO:0007669"/>
    <property type="project" value="TreeGrafter"/>
</dbReference>
<feature type="short sequence motif" description="GXGXXG" evidence="4">
    <location>
        <begin position="160"/>
        <end position="165"/>
    </location>
</feature>
<dbReference type="GO" id="GO:0016020">
    <property type="term" value="C:membrane"/>
    <property type="evidence" value="ECO:0007669"/>
    <property type="project" value="TreeGrafter"/>
</dbReference>
<dbReference type="CDD" id="cd07216">
    <property type="entry name" value="Pat17_PNPLA8_PNPLA9_like3"/>
    <property type="match status" value="1"/>
</dbReference>
<dbReference type="HOGENOM" id="CLU_022435_0_0_1"/>
<feature type="short sequence motif" description="DGA/G" evidence="4">
    <location>
        <begin position="345"/>
        <end position="347"/>
    </location>
</feature>
<evidence type="ECO:0000313" key="7">
    <source>
        <dbReference type="Proteomes" id="UP000012174"/>
    </source>
</evidence>
<evidence type="ECO:0000256" key="3">
    <source>
        <dbReference type="ARBA" id="ARBA00023098"/>
    </source>
</evidence>
<accession>M7SPN5</accession>